<dbReference type="Proteomes" id="UP001300348">
    <property type="component" value="Chromosome"/>
</dbReference>
<evidence type="ECO:0000313" key="2">
    <source>
        <dbReference type="EMBL" id="WNH02262.1"/>
    </source>
</evidence>
<name>A0ABY9XI17_9GAMM</name>
<evidence type="ECO:0000256" key="1">
    <source>
        <dbReference type="SAM" id="Phobius"/>
    </source>
</evidence>
<reference evidence="2 3" key="1">
    <citation type="journal article" date="2023" name="Access Microbiol">
        <title>The genome of a steinernematid-associated Pseudomonas piscis bacterium encodes the biosynthesis of insect toxins.</title>
        <authorList>
            <person name="Awori R.M."/>
            <person name="Hendre P."/>
            <person name="Amugune N.O."/>
        </authorList>
    </citation>
    <scope>NUCLEOTIDE SEQUENCE [LARGE SCALE GENOMIC DNA]</scope>
    <source>
        <strain evidence="2 3">97</strain>
    </source>
</reference>
<dbReference type="EMBL" id="CP133647">
    <property type="protein sequence ID" value="WNH02262.1"/>
    <property type="molecule type" value="Genomic_DNA"/>
</dbReference>
<evidence type="ECO:0008006" key="4">
    <source>
        <dbReference type="Google" id="ProtNLM"/>
    </source>
</evidence>
<dbReference type="GeneID" id="88853990"/>
<organism evidence="2 3">
    <name type="scientific">Xenorhabdus griffiniae</name>
    <dbReference type="NCBI Taxonomy" id="351672"/>
    <lineage>
        <taxon>Bacteria</taxon>
        <taxon>Pseudomonadati</taxon>
        <taxon>Pseudomonadota</taxon>
        <taxon>Gammaproteobacteria</taxon>
        <taxon>Enterobacterales</taxon>
        <taxon>Morganellaceae</taxon>
        <taxon>Xenorhabdus</taxon>
    </lineage>
</organism>
<dbReference type="RefSeq" id="WP_189761304.1">
    <property type="nucleotide sequence ID" value="NZ_CAWPOC010000117.1"/>
</dbReference>
<proteinExistence type="predicted"/>
<accession>A0ABY9XI17</accession>
<keyword evidence="1" id="KW-1133">Transmembrane helix</keyword>
<sequence length="218" mass="23990">MSRPNSLSYLFNWTDPISTYAGNIHDSLDFYGIIREFGRLGVTATEYVGEHGKRYIKISGHAGLRRIITGTRYGASNPKMLSMGIGQQGLNSNIVKGVKFCIIFSVMYRTIELIFKDEYTLAEFIGNITADMAKVAITAAVTWAAGTMLGAMAVVGGSIIVSAGIVLLVGVAVTIGLDYIDKKYKISEKIIEVIKSQIERNPRSPEVDLQKIFNTWPR</sequence>
<keyword evidence="1" id="KW-0812">Transmembrane</keyword>
<gene>
    <name evidence="2" type="ORF">QL112_000490</name>
</gene>
<keyword evidence="3" id="KW-1185">Reference proteome</keyword>
<evidence type="ECO:0000313" key="3">
    <source>
        <dbReference type="Proteomes" id="UP001300348"/>
    </source>
</evidence>
<protein>
    <recommendedName>
        <fullName evidence="4">ImpA domain-containing protein</fullName>
    </recommendedName>
</protein>
<feature type="transmembrane region" description="Helical" evidence="1">
    <location>
        <begin position="159"/>
        <end position="180"/>
    </location>
</feature>
<keyword evidence="1" id="KW-0472">Membrane</keyword>